<evidence type="ECO:0008006" key="4">
    <source>
        <dbReference type="Google" id="ProtNLM"/>
    </source>
</evidence>
<reference evidence="2 3" key="1">
    <citation type="submission" date="2018-08" db="EMBL/GenBank/DDBJ databases">
        <title>Meiothermus granaticius genome AF-68 sequencing project.</title>
        <authorList>
            <person name="Da Costa M.S."/>
            <person name="Albuquerque L."/>
            <person name="Raposo P."/>
            <person name="Froufe H.J.C."/>
            <person name="Barroso C.S."/>
            <person name="Egas C."/>
        </authorList>
    </citation>
    <scope>NUCLEOTIDE SEQUENCE [LARGE SCALE GENOMIC DNA]</scope>
    <source>
        <strain evidence="2 3">AF-68</strain>
    </source>
</reference>
<feature type="compositionally biased region" description="Low complexity" evidence="1">
    <location>
        <begin position="58"/>
        <end position="70"/>
    </location>
</feature>
<organism evidence="2 3">
    <name type="scientific">Meiothermus granaticius NBRC 107808</name>
    <dbReference type="NCBI Taxonomy" id="1227551"/>
    <lineage>
        <taxon>Bacteria</taxon>
        <taxon>Thermotogati</taxon>
        <taxon>Deinococcota</taxon>
        <taxon>Deinococci</taxon>
        <taxon>Thermales</taxon>
        <taxon>Thermaceae</taxon>
        <taxon>Meiothermus</taxon>
    </lineage>
</organism>
<dbReference type="AlphaFoldDB" id="A0A399FCD9"/>
<dbReference type="EMBL" id="QWLB01000021">
    <property type="protein sequence ID" value="RIH92331.1"/>
    <property type="molecule type" value="Genomic_DNA"/>
</dbReference>
<proteinExistence type="predicted"/>
<feature type="region of interest" description="Disordered" evidence="1">
    <location>
        <begin position="53"/>
        <end position="72"/>
    </location>
</feature>
<name>A0A399FCD9_9DEIN</name>
<dbReference type="Proteomes" id="UP000266178">
    <property type="component" value="Unassembled WGS sequence"/>
</dbReference>
<sequence>MSERERIGALLEAGKITQDEANLLLSALEEADQAVNEADQAVNQTVAGKAGFAREGTPQASSEPRASAEAAQDEAKSLHWVKVRLLAGALEAKLDESLTQPQVEGHAEVYQEGQDLMVTAKLPVGNFLGMLGNVGTVELRLPSGWGLDIDTKAAQIEASRIAFLKGRVAAGNVELDGVEGLDLEVTAGNVEGSLRLLEGAHRLRVTLGNAELKLEEGSSARVAANVSMGNLDLRGLSGPGGNAQVGEGRAALEVAVRMGNLEIKAK</sequence>
<evidence type="ECO:0000313" key="3">
    <source>
        <dbReference type="Proteomes" id="UP000266178"/>
    </source>
</evidence>
<comment type="caution">
    <text evidence="2">The sequence shown here is derived from an EMBL/GenBank/DDBJ whole genome shotgun (WGS) entry which is preliminary data.</text>
</comment>
<dbReference type="OrthoDB" id="25732at2"/>
<dbReference type="RefSeq" id="WP_119357249.1">
    <property type="nucleotide sequence ID" value="NZ_BJXM01000008.1"/>
</dbReference>
<evidence type="ECO:0000256" key="1">
    <source>
        <dbReference type="SAM" id="MobiDB-lite"/>
    </source>
</evidence>
<protein>
    <recommendedName>
        <fullName evidence="4">Adhesin domain-containing protein</fullName>
    </recommendedName>
</protein>
<gene>
    <name evidence="2" type="ORF">Mgrana_01762</name>
</gene>
<evidence type="ECO:0000313" key="2">
    <source>
        <dbReference type="EMBL" id="RIH92331.1"/>
    </source>
</evidence>
<accession>A0A399FCD9</accession>
<keyword evidence="3" id="KW-1185">Reference proteome</keyword>